<keyword evidence="2" id="KW-1185">Reference proteome</keyword>
<dbReference type="Proteomes" id="UP000479000">
    <property type="component" value="Unassembled WGS sequence"/>
</dbReference>
<proteinExistence type="predicted"/>
<accession>A0A6H5G4D5</accession>
<gene>
    <name evidence="1" type="ORF">NTEN_LOCUS3419</name>
</gene>
<sequence>MGCRASCVASPSILPSVASSFISSTRVSLTGGVIRALAHTNHPPVCHGRGGCGIRAAAGAAELVGGVRRADRADGDRELRLERYSEWPCSNRAGTGRCWADMTVTPACGSTGMT</sequence>
<evidence type="ECO:0000313" key="1">
    <source>
        <dbReference type="EMBL" id="CAA9997072.1"/>
    </source>
</evidence>
<protein>
    <submittedName>
        <fullName evidence="1">Uncharacterized protein</fullName>
    </submittedName>
</protein>
<feature type="non-terminal residue" evidence="1">
    <location>
        <position position="114"/>
    </location>
</feature>
<dbReference type="EMBL" id="CADCXU010005373">
    <property type="protein sequence ID" value="CAA9997072.1"/>
    <property type="molecule type" value="Genomic_DNA"/>
</dbReference>
<evidence type="ECO:0000313" key="2">
    <source>
        <dbReference type="Proteomes" id="UP000479000"/>
    </source>
</evidence>
<reference evidence="1 2" key="1">
    <citation type="submission" date="2020-02" db="EMBL/GenBank/DDBJ databases">
        <authorList>
            <person name="Ferguson B K."/>
        </authorList>
    </citation>
    <scope>NUCLEOTIDE SEQUENCE [LARGE SCALE GENOMIC DNA]</scope>
</reference>
<dbReference type="AlphaFoldDB" id="A0A6H5G4D5"/>
<name>A0A6H5G4D5_9HEMI</name>
<organism evidence="1 2">
    <name type="scientific">Nesidiocoris tenuis</name>
    <dbReference type="NCBI Taxonomy" id="355587"/>
    <lineage>
        <taxon>Eukaryota</taxon>
        <taxon>Metazoa</taxon>
        <taxon>Ecdysozoa</taxon>
        <taxon>Arthropoda</taxon>
        <taxon>Hexapoda</taxon>
        <taxon>Insecta</taxon>
        <taxon>Pterygota</taxon>
        <taxon>Neoptera</taxon>
        <taxon>Paraneoptera</taxon>
        <taxon>Hemiptera</taxon>
        <taxon>Heteroptera</taxon>
        <taxon>Panheteroptera</taxon>
        <taxon>Cimicomorpha</taxon>
        <taxon>Miridae</taxon>
        <taxon>Dicyphina</taxon>
        <taxon>Nesidiocoris</taxon>
    </lineage>
</organism>